<dbReference type="GO" id="GO:0051745">
    <property type="term" value="F:4-hydroxy-3-methylbut-2-enyl diphosphate reductase activity"/>
    <property type="evidence" value="ECO:0007669"/>
    <property type="project" value="UniProtKB-UniRule"/>
</dbReference>
<dbReference type="CDD" id="cd13944">
    <property type="entry name" value="lytB_ispH"/>
    <property type="match status" value="1"/>
</dbReference>
<feature type="binding site" evidence="5">
    <location>
        <position position="103"/>
    </location>
    <ligand>
        <name>(2E)-4-hydroxy-3-methylbut-2-enyl diphosphate</name>
        <dbReference type="ChEBI" id="CHEBI:128753"/>
    </ligand>
</feature>
<feature type="binding site" evidence="5">
    <location>
        <position position="252"/>
    </location>
    <ligand>
        <name>dimethylallyl diphosphate</name>
        <dbReference type="ChEBI" id="CHEBI:57623"/>
    </ligand>
</feature>
<feature type="binding site" evidence="5">
    <location>
        <position position="304"/>
    </location>
    <ligand>
        <name>(2E)-4-hydroxy-3-methylbut-2-enyl diphosphate</name>
        <dbReference type="ChEBI" id="CHEBI:128753"/>
    </ligand>
</feature>
<evidence type="ECO:0000256" key="4">
    <source>
        <dbReference type="ARBA" id="ARBA00023014"/>
    </source>
</evidence>
<feature type="binding site" evidence="5">
    <location>
        <position position="103"/>
    </location>
    <ligand>
        <name>isopentenyl diphosphate</name>
        <dbReference type="ChEBI" id="CHEBI:128769"/>
    </ligand>
</feature>
<proteinExistence type="inferred from homology"/>
<feature type="binding site" evidence="5">
    <location>
        <position position="125"/>
    </location>
    <ligand>
        <name>[4Fe-4S] cluster</name>
        <dbReference type="ChEBI" id="CHEBI:49883"/>
    </ligand>
</feature>
<feature type="binding site" evidence="5">
    <location>
        <position position="252"/>
    </location>
    <ligand>
        <name>isopentenyl diphosphate</name>
        <dbReference type="ChEBI" id="CHEBI:128769"/>
    </ligand>
</feature>
<evidence type="ECO:0000313" key="6">
    <source>
        <dbReference type="EMBL" id="NLT79909.1"/>
    </source>
</evidence>
<evidence type="ECO:0000256" key="1">
    <source>
        <dbReference type="ARBA" id="ARBA00022485"/>
    </source>
</evidence>
<dbReference type="PANTHER" id="PTHR30426">
    <property type="entry name" value="4-HYDROXY-3-METHYLBUT-2-ENYL DIPHOSPHATE REDUCTASE"/>
    <property type="match status" value="1"/>
</dbReference>
<dbReference type="Pfam" id="PF02401">
    <property type="entry name" value="LYTB"/>
    <property type="match status" value="1"/>
</dbReference>
<dbReference type="Gene3D" id="3.40.1010.20">
    <property type="entry name" value="4-hydroxy-3-methylbut-2-enyl diphosphate reductase, catalytic domain"/>
    <property type="match status" value="2"/>
</dbReference>
<feature type="binding site" evidence="5">
    <location>
        <position position="65"/>
    </location>
    <ligand>
        <name>dimethylallyl diphosphate</name>
        <dbReference type="ChEBI" id="CHEBI:57623"/>
    </ligand>
</feature>
<dbReference type="HAMAP" id="MF_00191">
    <property type="entry name" value="IspH"/>
    <property type="match status" value="1"/>
</dbReference>
<protein>
    <recommendedName>
        <fullName evidence="5">4-hydroxy-3-methylbut-2-enyl diphosphate reductase</fullName>
        <shortName evidence="5">HMBPP reductase</shortName>
        <ecNumber evidence="5">1.17.7.4</ecNumber>
    </recommendedName>
</protein>
<dbReference type="EMBL" id="JAAXZR010000022">
    <property type="protein sequence ID" value="NLT79909.1"/>
    <property type="molecule type" value="Genomic_DNA"/>
</dbReference>
<organism evidence="6 7">
    <name type="scientific">Bifidobacterium crudilactis</name>
    <dbReference type="NCBI Taxonomy" id="327277"/>
    <lineage>
        <taxon>Bacteria</taxon>
        <taxon>Bacillati</taxon>
        <taxon>Actinomycetota</taxon>
        <taxon>Actinomycetes</taxon>
        <taxon>Bifidobacteriales</taxon>
        <taxon>Bifidobacteriaceae</taxon>
        <taxon>Bifidobacterium</taxon>
    </lineage>
</organism>
<feature type="binding site" evidence="5">
    <location>
        <position position="193"/>
    </location>
    <ligand>
        <name>(2E)-4-hydroxy-3-methylbut-2-enyl diphosphate</name>
        <dbReference type="ChEBI" id="CHEBI:128753"/>
    </ligand>
</feature>
<dbReference type="EC" id="1.17.7.4" evidence="5"/>
<keyword evidence="3 5" id="KW-0408">Iron</keyword>
<keyword evidence="1 5" id="KW-0004">4Fe-4S</keyword>
<evidence type="ECO:0000313" key="7">
    <source>
        <dbReference type="Proteomes" id="UP000767327"/>
    </source>
</evidence>
<feature type="binding site" evidence="5">
    <location>
        <position position="153"/>
    </location>
    <ligand>
        <name>isopentenyl diphosphate</name>
        <dbReference type="ChEBI" id="CHEBI:128769"/>
    </ligand>
</feature>
<dbReference type="GO" id="GO:0019288">
    <property type="term" value="P:isopentenyl diphosphate biosynthetic process, methylerythritol 4-phosphate pathway"/>
    <property type="evidence" value="ECO:0007669"/>
    <property type="project" value="UniProtKB-UniRule"/>
</dbReference>
<dbReference type="GO" id="GO:0046872">
    <property type="term" value="F:metal ion binding"/>
    <property type="evidence" value="ECO:0007669"/>
    <property type="project" value="UniProtKB-KW"/>
</dbReference>
<dbReference type="Gene3D" id="3.40.50.11270">
    <property type="match status" value="1"/>
</dbReference>
<dbReference type="GO" id="GO:0016114">
    <property type="term" value="P:terpenoid biosynthetic process"/>
    <property type="evidence" value="ECO:0007669"/>
    <property type="project" value="UniProtKB-UniRule"/>
</dbReference>
<feature type="binding site" evidence="5">
    <location>
        <position position="251"/>
    </location>
    <ligand>
        <name>dimethylallyl diphosphate</name>
        <dbReference type="ChEBI" id="CHEBI:57623"/>
    </ligand>
</feature>
<feature type="binding site" evidence="5">
    <location>
        <position position="304"/>
    </location>
    <ligand>
        <name>dimethylallyl diphosphate</name>
        <dbReference type="ChEBI" id="CHEBI:57623"/>
    </ligand>
</feature>
<feature type="binding site" evidence="5">
    <location>
        <position position="251"/>
    </location>
    <ligand>
        <name>(2E)-4-hydroxy-3-methylbut-2-enyl diphosphate</name>
        <dbReference type="ChEBI" id="CHEBI:128753"/>
    </ligand>
</feature>
<comment type="pathway">
    <text evidence="5">Isoprenoid biosynthesis; dimethylallyl diphosphate biosynthesis; dimethylallyl diphosphate from (2E)-4-hydroxy-3-methylbutenyl diphosphate: step 1/1.</text>
</comment>
<feature type="binding site" evidence="5">
    <location>
        <position position="103"/>
    </location>
    <ligand>
        <name>dimethylallyl diphosphate</name>
        <dbReference type="ChEBI" id="CHEBI:57623"/>
    </ligand>
</feature>
<keyword evidence="5 6" id="KW-0560">Oxidoreductase</keyword>
<feature type="binding site" evidence="5">
    <location>
        <position position="153"/>
    </location>
    <ligand>
        <name>dimethylallyl diphosphate</name>
        <dbReference type="ChEBI" id="CHEBI:57623"/>
    </ligand>
</feature>
<comment type="similarity">
    <text evidence="5">Belongs to the IspH family.</text>
</comment>
<reference evidence="6" key="2">
    <citation type="submission" date="2020-01" db="EMBL/GenBank/DDBJ databases">
        <authorList>
            <person name="Campanaro S."/>
        </authorList>
    </citation>
    <scope>NUCLEOTIDE SEQUENCE</scope>
    <source>
        <strain evidence="6">AS01afH2WH_6</strain>
    </source>
</reference>
<feature type="binding site" evidence="5">
    <location>
        <position position="253"/>
    </location>
    <ligand>
        <name>isopentenyl diphosphate</name>
        <dbReference type="ChEBI" id="CHEBI:128769"/>
    </ligand>
</feature>
<evidence type="ECO:0000256" key="3">
    <source>
        <dbReference type="ARBA" id="ARBA00023004"/>
    </source>
</evidence>
<comment type="pathway">
    <text evidence="5">Isoprenoid biosynthesis; isopentenyl diphosphate biosynthesis via DXP pathway; isopentenyl diphosphate from 1-deoxy-D-xylulose 5-phosphate: step 6/6.</text>
</comment>
<comment type="caution">
    <text evidence="6">The sequence shown here is derived from an EMBL/GenBank/DDBJ whole genome shotgun (WGS) entry which is preliminary data.</text>
</comment>
<feature type="binding site" evidence="5">
    <location>
        <position position="251"/>
    </location>
    <ligand>
        <name>isopentenyl diphosphate</name>
        <dbReference type="ChEBI" id="CHEBI:128769"/>
    </ligand>
</feature>
<keyword evidence="5" id="KW-0414">Isoprene biosynthesis</keyword>
<keyword evidence="2 5" id="KW-0479">Metal-binding</keyword>
<accession>A0A971ICW5</accession>
<dbReference type="GO" id="GO:0051539">
    <property type="term" value="F:4 iron, 4 sulfur cluster binding"/>
    <property type="evidence" value="ECO:0007669"/>
    <property type="project" value="UniProtKB-UniRule"/>
</dbReference>
<comment type="catalytic activity">
    <reaction evidence="5">
        <text>dimethylallyl diphosphate + 2 oxidized [2Fe-2S]-[ferredoxin] + H2O = (2E)-4-hydroxy-3-methylbut-2-enyl diphosphate + 2 reduced [2Fe-2S]-[ferredoxin] + 2 H(+)</text>
        <dbReference type="Rhea" id="RHEA:24825"/>
        <dbReference type="Rhea" id="RHEA-COMP:10000"/>
        <dbReference type="Rhea" id="RHEA-COMP:10001"/>
        <dbReference type="ChEBI" id="CHEBI:15377"/>
        <dbReference type="ChEBI" id="CHEBI:15378"/>
        <dbReference type="ChEBI" id="CHEBI:33737"/>
        <dbReference type="ChEBI" id="CHEBI:33738"/>
        <dbReference type="ChEBI" id="CHEBI:57623"/>
        <dbReference type="ChEBI" id="CHEBI:128753"/>
        <dbReference type="EC" id="1.17.7.4"/>
    </reaction>
</comment>
<feature type="binding site" evidence="5">
    <location>
        <position position="65"/>
    </location>
    <ligand>
        <name>(2E)-4-hydroxy-3-methylbut-2-enyl diphosphate</name>
        <dbReference type="ChEBI" id="CHEBI:128753"/>
    </ligand>
</feature>
<feature type="binding site" evidence="5">
    <location>
        <position position="153"/>
    </location>
    <ligand>
        <name>(2E)-4-hydroxy-3-methylbut-2-enyl diphosphate</name>
        <dbReference type="ChEBI" id="CHEBI:128753"/>
    </ligand>
</feature>
<feature type="binding site" evidence="5">
    <location>
        <position position="223"/>
    </location>
    <ligand>
        <name>[4Fe-4S] cluster</name>
        <dbReference type="ChEBI" id="CHEBI:49883"/>
    </ligand>
</feature>
<feature type="binding site" evidence="5">
    <location>
        <position position="253"/>
    </location>
    <ligand>
        <name>dimethylallyl diphosphate</name>
        <dbReference type="ChEBI" id="CHEBI:57623"/>
    </ligand>
</feature>
<dbReference type="GO" id="GO:0050992">
    <property type="term" value="P:dimethylallyl diphosphate biosynthetic process"/>
    <property type="evidence" value="ECO:0007669"/>
    <property type="project" value="UniProtKB-UniRule"/>
</dbReference>
<comment type="catalytic activity">
    <reaction evidence="5">
        <text>isopentenyl diphosphate + 2 oxidized [2Fe-2S]-[ferredoxin] + H2O = (2E)-4-hydroxy-3-methylbut-2-enyl diphosphate + 2 reduced [2Fe-2S]-[ferredoxin] + 2 H(+)</text>
        <dbReference type="Rhea" id="RHEA:24488"/>
        <dbReference type="Rhea" id="RHEA-COMP:10000"/>
        <dbReference type="Rhea" id="RHEA-COMP:10001"/>
        <dbReference type="ChEBI" id="CHEBI:15377"/>
        <dbReference type="ChEBI" id="CHEBI:15378"/>
        <dbReference type="ChEBI" id="CHEBI:33737"/>
        <dbReference type="ChEBI" id="CHEBI:33738"/>
        <dbReference type="ChEBI" id="CHEBI:128753"/>
        <dbReference type="ChEBI" id="CHEBI:128769"/>
        <dbReference type="EC" id="1.17.7.4"/>
    </reaction>
</comment>
<gene>
    <name evidence="5 6" type="primary">ispH</name>
    <name evidence="6" type="ORF">GXW98_06470</name>
</gene>
<feature type="binding site" evidence="5">
    <location>
        <position position="253"/>
    </location>
    <ligand>
        <name>(2E)-4-hydroxy-3-methylbut-2-enyl diphosphate</name>
        <dbReference type="ChEBI" id="CHEBI:128753"/>
    </ligand>
</feature>
<feature type="binding site" evidence="5">
    <location>
        <position position="304"/>
    </location>
    <ligand>
        <name>isopentenyl diphosphate</name>
        <dbReference type="ChEBI" id="CHEBI:128769"/>
    </ligand>
</feature>
<comment type="function">
    <text evidence="5">Catalyzes the conversion of 1-hydroxy-2-methyl-2-(E)-butenyl 4-diphosphate (HMBPP) into a mixture of isopentenyl diphosphate (IPP) and dimethylallyl diphosphate (DMAPP). Acts in the terminal step of the DOXP/MEP pathway for isoprenoid precursor biosynthesis.</text>
</comment>
<dbReference type="InterPro" id="IPR003451">
    <property type="entry name" value="LytB/IspH"/>
</dbReference>
<evidence type="ECO:0000256" key="5">
    <source>
        <dbReference type="HAMAP-Rule" id="MF_00191"/>
    </source>
</evidence>
<dbReference type="AlphaFoldDB" id="A0A971ICW5"/>
<dbReference type="NCBIfam" id="TIGR00216">
    <property type="entry name" value="ispH_lytB"/>
    <property type="match status" value="1"/>
</dbReference>
<evidence type="ECO:0000256" key="2">
    <source>
        <dbReference type="ARBA" id="ARBA00022723"/>
    </source>
</evidence>
<feature type="binding site" evidence="5">
    <location>
        <position position="25"/>
    </location>
    <ligand>
        <name>[4Fe-4S] cluster</name>
        <dbReference type="ChEBI" id="CHEBI:49883"/>
    </ligand>
</feature>
<dbReference type="RefSeq" id="WP_273173887.1">
    <property type="nucleotide sequence ID" value="NZ_JAAXZR010000022.1"/>
</dbReference>
<reference evidence="6" key="1">
    <citation type="journal article" date="2020" name="Biotechnol. Biofuels">
        <title>New insights from the biogas microbiome by comprehensive genome-resolved metagenomics of nearly 1600 species originating from multiple anaerobic digesters.</title>
        <authorList>
            <person name="Campanaro S."/>
            <person name="Treu L."/>
            <person name="Rodriguez-R L.M."/>
            <person name="Kovalovszki A."/>
            <person name="Ziels R.M."/>
            <person name="Maus I."/>
            <person name="Zhu X."/>
            <person name="Kougias P.G."/>
            <person name="Basile A."/>
            <person name="Luo G."/>
            <person name="Schluter A."/>
            <person name="Konstantinidis K.T."/>
            <person name="Angelidaki I."/>
        </authorList>
    </citation>
    <scope>NUCLEOTIDE SEQUENCE</scope>
    <source>
        <strain evidence="6">AS01afH2WH_6</strain>
    </source>
</reference>
<feature type="binding site" evidence="5">
    <location>
        <position position="65"/>
    </location>
    <ligand>
        <name>isopentenyl diphosphate</name>
        <dbReference type="ChEBI" id="CHEBI:128769"/>
    </ligand>
</feature>
<feature type="active site" description="Proton donor" evidence="5">
    <location>
        <position position="155"/>
    </location>
</feature>
<sequence>MNEWQAPPEDVPAKRILLAEPRGFCAGVDRAVRCVQVLLDAATCAPHEPLSKGLPPLYVRRHIVHNRSVVEGFERQGVVFVDELTDIPEEAVDARIPVVFSAHGVSPAVRDEAAARGLHVVNATCPLVSKVHREVVRYVKAGYDIIYIAHRGHDEALGVIGEAPEHVHVVEGVSDVQALHFATDSKLVCLCQTTLSVDETEDLRTLLAARYPWMELPPTEDICYATQDRQVAIRELARLVDGVIVIGSEHSSNTGQMVRVAQAVFDSAQDGPVSRRARRVDGASELQASWFDGIGTLGLSSGASAPEKLVDEMLKSLRGFGFNTVETLATGQETKTFALPAELRTLHASSQER</sequence>
<comment type="cofactor">
    <cofactor evidence="5">
        <name>[4Fe-4S] cluster</name>
        <dbReference type="ChEBI" id="CHEBI:49883"/>
    </cofactor>
    <text evidence="5">Binds 1 [4Fe-4S] cluster per subunit.</text>
</comment>
<dbReference type="PANTHER" id="PTHR30426:SF0">
    <property type="entry name" value="4-HYDROXY-3-METHYLBUT-2-ENYL DIPHOSPHATE REDUCTASE"/>
    <property type="match status" value="1"/>
</dbReference>
<dbReference type="Proteomes" id="UP000767327">
    <property type="component" value="Unassembled WGS sequence"/>
</dbReference>
<feature type="binding site" evidence="5">
    <location>
        <position position="252"/>
    </location>
    <ligand>
        <name>(2E)-4-hydroxy-3-methylbut-2-enyl diphosphate</name>
        <dbReference type="ChEBI" id="CHEBI:128753"/>
    </ligand>
</feature>
<keyword evidence="4 5" id="KW-0411">Iron-sulfur</keyword>
<name>A0A971ICW5_9BIFI</name>